<feature type="compositionally biased region" description="Pro residues" evidence="1">
    <location>
        <begin position="472"/>
        <end position="492"/>
    </location>
</feature>
<dbReference type="Proteomes" id="UP000800094">
    <property type="component" value="Unassembled WGS sequence"/>
</dbReference>
<evidence type="ECO:0000313" key="4">
    <source>
        <dbReference type="EMBL" id="KAF2249771.1"/>
    </source>
</evidence>
<feature type="compositionally biased region" description="Pro residues" evidence="1">
    <location>
        <begin position="505"/>
        <end position="526"/>
    </location>
</feature>
<gene>
    <name evidence="4" type="ORF">BU26DRAFT_289322</name>
</gene>
<keyword evidence="5" id="KW-1185">Reference proteome</keyword>
<dbReference type="AlphaFoldDB" id="A0A6A6IH67"/>
<dbReference type="OrthoDB" id="3795566at2759"/>
<feature type="compositionally biased region" description="Pro residues" evidence="1">
    <location>
        <begin position="397"/>
        <end position="419"/>
    </location>
</feature>
<name>A0A6A6IH67_9PLEO</name>
<sequence>MATQIARKASWLALFLNAATVRAAFWTATTRYQYSLTTSYYTYVDGDVDTDTYTRTRTIKSGVTPTGAPVSTSTDPYYSDETLLLIEAYYSSGAVADSDLEPTSYDYTIDSSYTQFRMTVTETAPASCPTQYVITTDVSVSVPSIVADQLTPISKETDTNTNFGYWETWYLSDGAAPFTSTTEYYYEYYLASCTTPYSYATSTGLRSGGGSSSSDDDDTDLTMCSWYGACTSVKTWVIVIASIIPSLFVLGFLESWLWFRRLMLGKGALRFGTICWIMISLWVACFTRSQSARSPEDQKLLREKWNQMGSWEAFKMWWKWGFRHAYPVPLLGQYSRNTVGIVPAGQQVVPQMQQQNMYPGGPPPPGAAYPSGVPQGQAYYFPPPQGWSPVPNGQGYPMPPPGQVYMPPPGQAYMPPPNGMPVYYGDQSKEAPSVTEASVSPIQPPAQPIPTPPQPIPSPPTNVSEVSATPQPMAPPPAGVVEAPAPPQPAPSPLTNVSEVSATPQPYPQQPYNPPGSPDPQPPRQS</sequence>
<keyword evidence="3" id="KW-0732">Signal</keyword>
<accession>A0A6A6IH67</accession>
<evidence type="ECO:0000256" key="2">
    <source>
        <dbReference type="SAM" id="Phobius"/>
    </source>
</evidence>
<dbReference type="EMBL" id="ML987194">
    <property type="protein sequence ID" value="KAF2249771.1"/>
    <property type="molecule type" value="Genomic_DNA"/>
</dbReference>
<evidence type="ECO:0000256" key="3">
    <source>
        <dbReference type="SAM" id="SignalP"/>
    </source>
</evidence>
<proteinExistence type="predicted"/>
<evidence type="ECO:0000256" key="1">
    <source>
        <dbReference type="SAM" id="MobiDB-lite"/>
    </source>
</evidence>
<feature type="region of interest" description="Disordered" evidence="1">
    <location>
        <begin position="355"/>
        <end position="375"/>
    </location>
</feature>
<organism evidence="4 5">
    <name type="scientific">Trematosphaeria pertusa</name>
    <dbReference type="NCBI Taxonomy" id="390896"/>
    <lineage>
        <taxon>Eukaryota</taxon>
        <taxon>Fungi</taxon>
        <taxon>Dikarya</taxon>
        <taxon>Ascomycota</taxon>
        <taxon>Pezizomycotina</taxon>
        <taxon>Dothideomycetes</taxon>
        <taxon>Pleosporomycetidae</taxon>
        <taxon>Pleosporales</taxon>
        <taxon>Massarineae</taxon>
        <taxon>Trematosphaeriaceae</taxon>
        <taxon>Trematosphaeria</taxon>
    </lineage>
</organism>
<feature type="chain" id="PRO_5025531824" evidence="3">
    <location>
        <begin position="24"/>
        <end position="526"/>
    </location>
</feature>
<feature type="region of interest" description="Disordered" evidence="1">
    <location>
        <begin position="391"/>
        <end position="526"/>
    </location>
</feature>
<keyword evidence="2" id="KW-0812">Transmembrane</keyword>
<keyword evidence="2" id="KW-0472">Membrane</keyword>
<dbReference type="PRINTS" id="PR01217">
    <property type="entry name" value="PRICHEXTENSN"/>
</dbReference>
<feature type="signal peptide" evidence="3">
    <location>
        <begin position="1"/>
        <end position="23"/>
    </location>
</feature>
<feature type="transmembrane region" description="Helical" evidence="2">
    <location>
        <begin position="271"/>
        <end position="289"/>
    </location>
</feature>
<dbReference type="GeneID" id="54574943"/>
<protein>
    <submittedName>
        <fullName evidence="4">Uncharacterized protein</fullName>
    </submittedName>
</protein>
<evidence type="ECO:0000313" key="5">
    <source>
        <dbReference type="Proteomes" id="UP000800094"/>
    </source>
</evidence>
<reference evidence="4" key="1">
    <citation type="journal article" date="2020" name="Stud. Mycol.">
        <title>101 Dothideomycetes genomes: a test case for predicting lifestyles and emergence of pathogens.</title>
        <authorList>
            <person name="Haridas S."/>
            <person name="Albert R."/>
            <person name="Binder M."/>
            <person name="Bloem J."/>
            <person name="Labutti K."/>
            <person name="Salamov A."/>
            <person name="Andreopoulos B."/>
            <person name="Baker S."/>
            <person name="Barry K."/>
            <person name="Bills G."/>
            <person name="Bluhm B."/>
            <person name="Cannon C."/>
            <person name="Castanera R."/>
            <person name="Culley D."/>
            <person name="Daum C."/>
            <person name="Ezra D."/>
            <person name="Gonzalez J."/>
            <person name="Henrissat B."/>
            <person name="Kuo A."/>
            <person name="Liang C."/>
            <person name="Lipzen A."/>
            <person name="Lutzoni F."/>
            <person name="Magnuson J."/>
            <person name="Mondo S."/>
            <person name="Nolan M."/>
            <person name="Ohm R."/>
            <person name="Pangilinan J."/>
            <person name="Park H.-J."/>
            <person name="Ramirez L."/>
            <person name="Alfaro M."/>
            <person name="Sun H."/>
            <person name="Tritt A."/>
            <person name="Yoshinaga Y."/>
            <person name="Zwiers L.-H."/>
            <person name="Turgeon B."/>
            <person name="Goodwin S."/>
            <person name="Spatafora J."/>
            <person name="Crous P."/>
            <person name="Grigoriev I."/>
        </authorList>
    </citation>
    <scope>NUCLEOTIDE SEQUENCE</scope>
    <source>
        <strain evidence="4">CBS 122368</strain>
    </source>
</reference>
<feature type="compositionally biased region" description="Polar residues" evidence="1">
    <location>
        <begin position="494"/>
        <end position="503"/>
    </location>
</feature>
<feature type="compositionally biased region" description="Pro residues" evidence="1">
    <location>
        <begin position="442"/>
        <end position="460"/>
    </location>
</feature>
<feature type="transmembrane region" description="Helical" evidence="2">
    <location>
        <begin position="236"/>
        <end position="259"/>
    </location>
</feature>
<dbReference type="RefSeq" id="XP_033684775.1">
    <property type="nucleotide sequence ID" value="XM_033821613.1"/>
</dbReference>
<keyword evidence="2" id="KW-1133">Transmembrane helix</keyword>